<dbReference type="PANTHER" id="PTHR21708">
    <property type="entry name" value="PROBABLE 2-DEHYDROPANTOATE 2-REDUCTASE"/>
    <property type="match status" value="1"/>
</dbReference>
<dbReference type="InterPro" id="IPR003710">
    <property type="entry name" value="ApbA"/>
</dbReference>
<evidence type="ECO:0000256" key="4">
    <source>
        <dbReference type="RuleBase" id="RU362068"/>
    </source>
</evidence>
<evidence type="ECO:0000256" key="2">
    <source>
        <dbReference type="ARBA" id="ARBA00022857"/>
    </source>
</evidence>
<dbReference type="InterPro" id="IPR013332">
    <property type="entry name" value="KPR_N"/>
</dbReference>
<evidence type="ECO:0000259" key="5">
    <source>
        <dbReference type="Pfam" id="PF02558"/>
    </source>
</evidence>
<dbReference type="GO" id="GO:0005737">
    <property type="term" value="C:cytoplasm"/>
    <property type="evidence" value="ECO:0007669"/>
    <property type="project" value="TreeGrafter"/>
</dbReference>
<dbReference type="SUPFAM" id="SSF48179">
    <property type="entry name" value="6-phosphogluconate dehydrogenase C-terminal domain-like"/>
    <property type="match status" value="1"/>
</dbReference>
<dbReference type="FunFam" id="1.10.1040.10:FF:000017">
    <property type="entry name" value="2-dehydropantoate 2-reductase"/>
    <property type="match status" value="1"/>
</dbReference>
<dbReference type="Proteomes" id="UP000602050">
    <property type="component" value="Unassembled WGS sequence"/>
</dbReference>
<dbReference type="Pfam" id="PF02558">
    <property type="entry name" value="ApbA"/>
    <property type="match status" value="1"/>
</dbReference>
<evidence type="ECO:0000256" key="1">
    <source>
        <dbReference type="ARBA" id="ARBA00007870"/>
    </source>
</evidence>
<dbReference type="EC" id="1.1.1.169" evidence="4"/>
<feature type="domain" description="Ketopantoate reductase C-terminal" evidence="6">
    <location>
        <begin position="176"/>
        <end position="299"/>
    </location>
</feature>
<accession>A0A8J3EKM5</accession>
<dbReference type="SUPFAM" id="SSF51735">
    <property type="entry name" value="NAD(P)-binding Rossmann-fold domains"/>
    <property type="match status" value="1"/>
</dbReference>
<gene>
    <name evidence="7" type="primary">arbA</name>
    <name evidence="7" type="ORF">GCM10010978_16010</name>
</gene>
<dbReference type="Gene3D" id="3.40.50.720">
    <property type="entry name" value="NAD(P)-binding Rossmann-like Domain"/>
    <property type="match status" value="1"/>
</dbReference>
<dbReference type="GO" id="GO:0008677">
    <property type="term" value="F:2-dehydropantoate 2-reductase activity"/>
    <property type="evidence" value="ECO:0007669"/>
    <property type="project" value="UniProtKB-EC"/>
</dbReference>
<evidence type="ECO:0000313" key="8">
    <source>
        <dbReference type="Proteomes" id="UP000602050"/>
    </source>
</evidence>
<keyword evidence="3 4" id="KW-0560">Oxidoreductase</keyword>
<comment type="pathway">
    <text evidence="4">Cofactor biosynthesis; (R)-pantothenate biosynthesis; (R)-pantoate from 3-methyl-2-oxobutanoate: step 2/2.</text>
</comment>
<reference evidence="7" key="2">
    <citation type="submission" date="2020-09" db="EMBL/GenBank/DDBJ databases">
        <authorList>
            <person name="Sun Q."/>
            <person name="Zhou Y."/>
        </authorList>
    </citation>
    <scope>NUCLEOTIDE SEQUENCE</scope>
    <source>
        <strain evidence="7">CGMCC 1.12360</strain>
    </source>
</reference>
<evidence type="ECO:0000256" key="3">
    <source>
        <dbReference type="ARBA" id="ARBA00023002"/>
    </source>
</evidence>
<dbReference type="Gene3D" id="1.10.1040.10">
    <property type="entry name" value="N-(1-d-carboxylethyl)-l-norvaline Dehydrogenase, domain 2"/>
    <property type="match status" value="1"/>
</dbReference>
<dbReference type="RefSeq" id="WP_188391869.1">
    <property type="nucleotide sequence ID" value="NZ_BMEV01000025.1"/>
</dbReference>
<reference evidence="7" key="1">
    <citation type="journal article" date="2014" name="Int. J. Syst. Evol. Microbiol.">
        <title>Complete genome sequence of Corynebacterium casei LMG S-19264T (=DSM 44701T), isolated from a smear-ripened cheese.</title>
        <authorList>
            <consortium name="US DOE Joint Genome Institute (JGI-PGF)"/>
            <person name="Walter F."/>
            <person name="Albersmeier A."/>
            <person name="Kalinowski J."/>
            <person name="Ruckert C."/>
        </authorList>
    </citation>
    <scope>NUCLEOTIDE SEQUENCE</scope>
    <source>
        <strain evidence="7">CGMCC 1.12360</strain>
    </source>
</reference>
<comment type="function">
    <text evidence="4">Catalyzes the NADPH-dependent reduction of ketopantoate into pantoic acid.</text>
</comment>
<dbReference type="AlphaFoldDB" id="A0A8J3EKM5"/>
<proteinExistence type="inferred from homology"/>
<name>A0A8J3EKM5_9BACI</name>
<keyword evidence="2 4" id="KW-0521">NADP</keyword>
<dbReference type="InterPro" id="IPR013328">
    <property type="entry name" value="6PGD_dom2"/>
</dbReference>
<dbReference type="InterPro" id="IPR013752">
    <property type="entry name" value="KPA_reductase"/>
</dbReference>
<evidence type="ECO:0000313" key="7">
    <source>
        <dbReference type="EMBL" id="GGH75795.1"/>
    </source>
</evidence>
<dbReference type="EMBL" id="BMEV01000025">
    <property type="protein sequence ID" value="GGH75795.1"/>
    <property type="molecule type" value="Genomic_DNA"/>
</dbReference>
<comment type="similarity">
    <text evidence="1 4">Belongs to the ketopantoate reductase family.</text>
</comment>
<organism evidence="7 8">
    <name type="scientific">Compostibacillus humi</name>
    <dbReference type="NCBI Taxonomy" id="1245525"/>
    <lineage>
        <taxon>Bacteria</taxon>
        <taxon>Bacillati</taxon>
        <taxon>Bacillota</taxon>
        <taxon>Bacilli</taxon>
        <taxon>Bacillales</taxon>
        <taxon>Bacillaceae</taxon>
        <taxon>Compostibacillus</taxon>
    </lineage>
</organism>
<dbReference type="InterPro" id="IPR036291">
    <property type="entry name" value="NAD(P)-bd_dom_sf"/>
</dbReference>
<dbReference type="InterPro" id="IPR008927">
    <property type="entry name" value="6-PGluconate_DH-like_C_sf"/>
</dbReference>
<dbReference type="Pfam" id="PF08546">
    <property type="entry name" value="ApbA_C"/>
    <property type="match status" value="1"/>
</dbReference>
<comment type="catalytic activity">
    <reaction evidence="4">
        <text>(R)-pantoate + NADP(+) = 2-dehydropantoate + NADPH + H(+)</text>
        <dbReference type="Rhea" id="RHEA:16233"/>
        <dbReference type="ChEBI" id="CHEBI:11561"/>
        <dbReference type="ChEBI" id="CHEBI:15378"/>
        <dbReference type="ChEBI" id="CHEBI:15980"/>
        <dbReference type="ChEBI" id="CHEBI:57783"/>
        <dbReference type="ChEBI" id="CHEBI:58349"/>
        <dbReference type="EC" id="1.1.1.169"/>
    </reaction>
</comment>
<dbReference type="InterPro" id="IPR051402">
    <property type="entry name" value="KPR-Related"/>
</dbReference>
<keyword evidence="8" id="KW-1185">Reference proteome</keyword>
<evidence type="ECO:0000259" key="6">
    <source>
        <dbReference type="Pfam" id="PF08546"/>
    </source>
</evidence>
<comment type="caution">
    <text evidence="7">The sequence shown here is derived from an EMBL/GenBank/DDBJ whole genome shotgun (WGS) entry which is preliminary data.</text>
</comment>
<sequence>MKIQTVSLIGLGAIGAAYGRKLQQLLGDSFTVVASKERIDRYNRNGITINGERAEFSFMTPDEETAPRDLVIFATKNAELQQAIKDMKHHIGKDTIILSLLNGISSEEEIINQTGNAHVLYSLCVGIDAVRQGHNITYSSLGKIVFGEKDKSISDDVIAVKQLFDEAGVPYEVPEDVWHAIWAKFMFNVGVNQTSAVLKAPYKHFQQIPELQQWMESAMYEVVEISKKAGINLTEKDILHYRPILQALSPNGKTSMLQDVEAKRKTEVEFFAGKVCELGKKYNIPTPVNEQLYKIIRIMEQMW</sequence>
<dbReference type="UniPathway" id="UPA00028">
    <property type="reaction ID" value="UER00004"/>
</dbReference>
<dbReference type="GO" id="GO:0015940">
    <property type="term" value="P:pantothenate biosynthetic process"/>
    <property type="evidence" value="ECO:0007669"/>
    <property type="project" value="UniProtKB-UniPathway"/>
</dbReference>
<protein>
    <recommendedName>
        <fullName evidence="4">2-dehydropantoate 2-reductase</fullName>
        <ecNumber evidence="4">1.1.1.169</ecNumber>
    </recommendedName>
    <alternativeName>
        <fullName evidence="4">Ketopantoate reductase</fullName>
    </alternativeName>
</protein>
<feature type="domain" description="Ketopantoate reductase N-terminal" evidence="5">
    <location>
        <begin position="8"/>
        <end position="149"/>
    </location>
</feature>
<keyword evidence="4" id="KW-0566">Pantothenate biosynthesis</keyword>
<dbReference type="NCBIfam" id="TIGR00745">
    <property type="entry name" value="apbA_panE"/>
    <property type="match status" value="1"/>
</dbReference>
<dbReference type="PANTHER" id="PTHR21708:SF26">
    <property type="entry name" value="2-DEHYDROPANTOATE 2-REDUCTASE"/>
    <property type="match status" value="1"/>
</dbReference>